<protein>
    <submittedName>
        <fullName evidence="1">Uncharacterized protein</fullName>
    </submittedName>
</protein>
<reference evidence="1 2" key="1">
    <citation type="submission" date="2016-10" db="EMBL/GenBank/DDBJ databases">
        <title>Paenibacillus species isolates.</title>
        <authorList>
            <person name="Beno S.M."/>
        </authorList>
    </citation>
    <scope>NUCLEOTIDE SEQUENCE [LARGE SCALE GENOMIC DNA]</scope>
    <source>
        <strain evidence="1 2">FSL H7-0604</strain>
    </source>
</reference>
<evidence type="ECO:0000313" key="2">
    <source>
        <dbReference type="Proteomes" id="UP000187465"/>
    </source>
</evidence>
<dbReference type="Pfam" id="PF07883">
    <property type="entry name" value="Cupin_2"/>
    <property type="match status" value="1"/>
</dbReference>
<organism evidence="1 2">
    <name type="scientific">Paenibacillus odorifer</name>
    <dbReference type="NCBI Taxonomy" id="189426"/>
    <lineage>
        <taxon>Bacteria</taxon>
        <taxon>Bacillati</taxon>
        <taxon>Bacillota</taxon>
        <taxon>Bacilli</taxon>
        <taxon>Bacillales</taxon>
        <taxon>Paenibacillaceae</taxon>
        <taxon>Paenibacillus</taxon>
    </lineage>
</organism>
<dbReference type="Gene3D" id="2.60.120.10">
    <property type="entry name" value="Jelly Rolls"/>
    <property type="match status" value="1"/>
</dbReference>
<dbReference type="SUPFAM" id="SSF46689">
    <property type="entry name" value="Homeodomain-like"/>
    <property type="match status" value="2"/>
</dbReference>
<dbReference type="InterPro" id="IPR020449">
    <property type="entry name" value="Tscrpt_reg_AraC-type_HTH"/>
</dbReference>
<dbReference type="GO" id="GO:0043565">
    <property type="term" value="F:sequence-specific DNA binding"/>
    <property type="evidence" value="ECO:0007669"/>
    <property type="project" value="InterPro"/>
</dbReference>
<dbReference type="PANTHER" id="PTHR43280">
    <property type="entry name" value="ARAC-FAMILY TRANSCRIPTIONAL REGULATOR"/>
    <property type="match status" value="1"/>
</dbReference>
<proteinExistence type="predicted"/>
<dbReference type="InterPro" id="IPR013096">
    <property type="entry name" value="Cupin_2"/>
</dbReference>
<gene>
    <name evidence="1" type="ORF">BJP51_21225</name>
</gene>
<dbReference type="InterPro" id="IPR009057">
    <property type="entry name" value="Homeodomain-like_sf"/>
</dbReference>
<accession>A0A1R0X6A5</accession>
<dbReference type="PROSITE" id="PS00041">
    <property type="entry name" value="HTH_ARAC_FAMILY_1"/>
    <property type="match status" value="1"/>
</dbReference>
<name>A0A1R0X6A5_9BACL</name>
<dbReference type="SMART" id="SM00342">
    <property type="entry name" value="HTH_ARAC"/>
    <property type="match status" value="1"/>
</dbReference>
<dbReference type="PROSITE" id="PS01124">
    <property type="entry name" value="HTH_ARAC_FAMILY_2"/>
    <property type="match status" value="1"/>
</dbReference>
<dbReference type="Pfam" id="PF12833">
    <property type="entry name" value="HTH_18"/>
    <property type="match status" value="1"/>
</dbReference>
<dbReference type="InterPro" id="IPR018062">
    <property type="entry name" value="HTH_AraC-typ_CS"/>
</dbReference>
<evidence type="ECO:0000313" key="1">
    <source>
        <dbReference type="EMBL" id="OMD30075.1"/>
    </source>
</evidence>
<dbReference type="InterPro" id="IPR014710">
    <property type="entry name" value="RmlC-like_jellyroll"/>
</dbReference>
<dbReference type="KEGG" id="pod:PODO_11865"/>
<comment type="caution">
    <text evidence="1">The sequence shown here is derived from an EMBL/GenBank/DDBJ whole genome shotgun (WGS) entry which is preliminary data.</text>
</comment>
<dbReference type="InterPro" id="IPR011051">
    <property type="entry name" value="RmlC_Cupin_sf"/>
</dbReference>
<sequence length="263" mass="30486">MNIKYQHRDQAFHSFISTNNTYPLHLHKNVEITMVLSGKINININGKEYDLSEGDIAIIFSNQPHSYKTIEKSQILLFFFDATFPGDFAGDLLNHVPDNPIVSKQKVLQDLLATLYKLYKEQCDVRLLKAYTSVVLGHALPLLLMKKVDYKKEMDLVPKILAYIDMHFLDHINLDTLSRELGISKFIISRIFSEQFHISFRDYINGQRVAFAHMLLLSTTHPVTDIAFDSGFNSLRSFYRVFKNEYGITPNEFRRKVSKECVE</sequence>
<dbReference type="InterPro" id="IPR018060">
    <property type="entry name" value="HTH_AraC"/>
</dbReference>
<dbReference type="SUPFAM" id="SSF51182">
    <property type="entry name" value="RmlC-like cupins"/>
    <property type="match status" value="1"/>
</dbReference>
<dbReference type="GeneID" id="31570905"/>
<dbReference type="PANTHER" id="PTHR43280:SF34">
    <property type="entry name" value="ARAC-FAMILY TRANSCRIPTIONAL REGULATOR"/>
    <property type="match status" value="1"/>
</dbReference>
<dbReference type="GO" id="GO:0003700">
    <property type="term" value="F:DNA-binding transcription factor activity"/>
    <property type="evidence" value="ECO:0007669"/>
    <property type="project" value="InterPro"/>
</dbReference>
<dbReference type="Gene3D" id="1.10.10.60">
    <property type="entry name" value="Homeodomain-like"/>
    <property type="match status" value="2"/>
</dbReference>
<dbReference type="AlphaFoldDB" id="A0A1R0X6A5"/>
<dbReference type="EMBL" id="MKQP01000027">
    <property type="protein sequence ID" value="OMD30075.1"/>
    <property type="molecule type" value="Genomic_DNA"/>
</dbReference>
<dbReference type="PRINTS" id="PR00032">
    <property type="entry name" value="HTHARAC"/>
</dbReference>
<dbReference type="Proteomes" id="UP000187465">
    <property type="component" value="Unassembled WGS sequence"/>
</dbReference>
<dbReference type="RefSeq" id="WP_036686005.1">
    <property type="nucleotide sequence ID" value="NZ_CP009428.1"/>
</dbReference>